<dbReference type="InterPro" id="IPR006530">
    <property type="entry name" value="YD"/>
</dbReference>
<dbReference type="PANTHER" id="PTHR32305:SF15">
    <property type="entry name" value="PROTEIN RHSA-RELATED"/>
    <property type="match status" value="1"/>
</dbReference>
<feature type="chain" id="PRO_5045818560" evidence="3">
    <location>
        <begin position="25"/>
        <end position="1604"/>
    </location>
</feature>
<dbReference type="RefSeq" id="WP_261695226.1">
    <property type="nucleotide sequence ID" value="NZ_CP104694.1"/>
</dbReference>
<name>A0ABY6BF92_9GAMM</name>
<sequence>MFTNSTKHTVLALVFGLLTGTSHAAPADHSAAVTLPNGHVLATGGRVDGHASGNLRANAAALPVALQRARYDHTATLLPDGRVLIWGGVDDAGKLVTTGEWFDPATGALSPATDIALVPRAGHSATVLTDGRLLVIGGHSGTLGALPEAELWDWRTNRSELLRDVLTPPRHGHSATLLADGRVLIRDDQHGTALYEPSRVRFVTAPGEVADSESGVPRIAASLPAANADNVAIDALIALRFTPPLDPASLSDATVTLQGPHGLTPIRAVPAEAGRLLFVTPQQDLFPGSAYTLFVNGARDAKGGNLPFTALEFRTQSFVPANADPRAQALPGGEEGSPSTLNSVATATAVGGKPRPETPLTLKEALAKGEPARIAIPYHLAKASAKDPDIWIPTDENLDGRWRTGRDLPPDVREAQILSLSQNTRDTAFRKRQLRESGREVTGQVLGYSDRPLAGVRVRIGAFTTQTDGEGRYRLHGVPGGHQELHVDGSKVGKDGDSYGQFVLGIEVDATRQTPVKPVYLPKIRQQDWIALPSPLTADMVVKSPLMPGLELRLPAGTILRDRDGKVIHRIALVPLPLDRSAVDFPSNTPIHMSLQPGNARIEGLKPGLTPGIQVIYPNYEGRAPGTYAEFLNYDPANKGWFTYGGGRVSADGKQVIPEANTAVYTTAGFSLGFGPLLPAKTMPGTCPVLDGDPVDLRTGVFLHHSQGPSLSDVIPIDFTTTHRSEDHTSRDVGKGGQHSYSLYFYNPNFSAADLDVKLSTLYLVRGDCSWVDFQLQGSMNGNVLNYRGLHTSTPSAFYGATLRYVNGQWLLTMRDGTTMEFSHAHAALTRMTDKFGRSLEITRTGGGQVSRITSPSGRYIDVFQDGQNRLKEVTDMAKKTWKYFYNAAGYLEEIVYPDQTNEHIFYNAQNRAERVRDRRLATMVTNVYDEEGRVKHQDLAEGLTFDFAYTSNAGVITETTVTRPNRAIRRVRFHPTGVPMEDVEALGTPLERKVTYERNAAGFPTAVTDVLGRRTEIVYNADMLPETITALAGTPKAQTTRVTYTEFLDVETVTDTLHHTTTYKYDLRRRLLSVRDYRGREVSYRYGARDLVETVTLPESRTISLGYDVYDLSRVTDPLQRTSRRMIDALGRTRAVDDPLHRRSEWDYDVEGNVVEFRDPAGGVTTLRYDARGNLIELIDPKQSKTTWTYDHQQRLKSRTDAMRKTESWAYAPDLSWMTHTDRMQRTFRTEFDALRRATKSFRPDGAQQERLYDIGDRIEHIIDTADGNLDYTYNEFDQVTTETTADGSIVYGYDDLGRLRTTQPSGLPTTSYDYDPFERLETITQGSEVVRFGYDNLDRRTDVTLPNGIRTHSVFDAASQLTALQYLKGATQIGDLTYGYDSAGQLIEQGGSWAETLLPDASNSLSGTNANHALTTFGGQAVTHDANGNMTGDGASEYVYDVQNRLVEIRAQGVTTATFRYDAVGRRTSRTVDGQNLAYRYEGANPVSIAAGGVTTTILNGLGIDERYAIDDVGGRRYFLTDHLGTSIALAGSSGEIATRYRYGAYGDVQSENVAGTPSTNVFQYTGRENDNNGLYYYRARYYSPTARRFIAEDPLGFVDAP</sequence>
<feature type="domain" description="Teneurin-like YD-shell" evidence="5">
    <location>
        <begin position="1270"/>
        <end position="1354"/>
    </location>
</feature>
<dbReference type="InterPro" id="IPR056823">
    <property type="entry name" value="TEN-like_YD-shell"/>
</dbReference>
<dbReference type="NCBIfam" id="TIGR01643">
    <property type="entry name" value="YD_repeat_2x"/>
    <property type="match status" value="3"/>
</dbReference>
<organism evidence="6 7">
    <name type="scientific">Tahibacter amnicola</name>
    <dbReference type="NCBI Taxonomy" id="2976241"/>
    <lineage>
        <taxon>Bacteria</taxon>
        <taxon>Pseudomonadati</taxon>
        <taxon>Pseudomonadota</taxon>
        <taxon>Gammaproteobacteria</taxon>
        <taxon>Lysobacterales</taxon>
        <taxon>Rhodanobacteraceae</taxon>
        <taxon>Tahibacter</taxon>
    </lineage>
</organism>
<keyword evidence="1 3" id="KW-0732">Signal</keyword>
<feature type="domain" description="Teneurin-like YD-shell" evidence="5">
    <location>
        <begin position="1377"/>
        <end position="1555"/>
    </location>
</feature>
<accession>A0ABY6BF92</accession>
<keyword evidence="7" id="KW-1185">Reference proteome</keyword>
<dbReference type="Pfam" id="PF13205">
    <property type="entry name" value="Big_5"/>
    <property type="match status" value="1"/>
</dbReference>
<keyword evidence="2" id="KW-0677">Repeat</keyword>
<dbReference type="NCBIfam" id="TIGR03696">
    <property type="entry name" value="Rhs_assc_core"/>
    <property type="match status" value="1"/>
</dbReference>
<dbReference type="Gene3D" id="2.180.10.10">
    <property type="entry name" value="RHS repeat-associated core"/>
    <property type="match status" value="2"/>
</dbReference>
<dbReference type="InterPro" id="IPR015915">
    <property type="entry name" value="Kelch-typ_b-propeller"/>
</dbReference>
<feature type="domain" description="Teneurin-like YD-shell" evidence="5">
    <location>
        <begin position="1008"/>
        <end position="1199"/>
    </location>
</feature>
<evidence type="ECO:0000313" key="6">
    <source>
        <dbReference type="EMBL" id="UXI68266.1"/>
    </source>
</evidence>
<dbReference type="EMBL" id="CP104694">
    <property type="protein sequence ID" value="UXI68266.1"/>
    <property type="molecule type" value="Genomic_DNA"/>
</dbReference>
<evidence type="ECO:0000256" key="3">
    <source>
        <dbReference type="SAM" id="SignalP"/>
    </source>
</evidence>
<feature type="signal peptide" evidence="3">
    <location>
        <begin position="1"/>
        <end position="24"/>
    </location>
</feature>
<dbReference type="Pfam" id="PF25023">
    <property type="entry name" value="TEN_YD-shell"/>
    <property type="match status" value="3"/>
</dbReference>
<evidence type="ECO:0000256" key="2">
    <source>
        <dbReference type="ARBA" id="ARBA00022737"/>
    </source>
</evidence>
<dbReference type="InterPro" id="IPR022385">
    <property type="entry name" value="Rhs_assc_core"/>
</dbReference>
<dbReference type="PANTHER" id="PTHR32305">
    <property type="match status" value="1"/>
</dbReference>
<protein>
    <submittedName>
        <fullName evidence="6">Ig-like domain-containing protein</fullName>
    </submittedName>
</protein>
<reference evidence="6" key="1">
    <citation type="submission" date="2022-09" db="EMBL/GenBank/DDBJ databases">
        <title>Tahibacter sp. nov., isolated from a fresh water.</title>
        <authorList>
            <person name="Baek J.H."/>
            <person name="Lee J.K."/>
            <person name="Kim J.M."/>
            <person name="Jeon C.O."/>
        </authorList>
    </citation>
    <scope>NUCLEOTIDE SEQUENCE</scope>
    <source>
        <strain evidence="6">W38</strain>
    </source>
</reference>
<dbReference type="InterPro" id="IPR032812">
    <property type="entry name" value="SbsA_Ig"/>
</dbReference>
<dbReference type="SUPFAM" id="SSF117281">
    <property type="entry name" value="Kelch motif"/>
    <property type="match status" value="1"/>
</dbReference>
<evidence type="ECO:0000259" key="5">
    <source>
        <dbReference type="Pfam" id="PF25023"/>
    </source>
</evidence>
<gene>
    <name evidence="6" type="ORF">N4264_01060</name>
</gene>
<dbReference type="InterPro" id="IPR037293">
    <property type="entry name" value="Gal_Oxidase_central_sf"/>
</dbReference>
<proteinExistence type="predicted"/>
<evidence type="ECO:0000259" key="4">
    <source>
        <dbReference type="Pfam" id="PF13205"/>
    </source>
</evidence>
<dbReference type="InterPro" id="IPR014755">
    <property type="entry name" value="Cu-Rt/internalin_Ig-like"/>
</dbReference>
<dbReference type="Gene3D" id="2.130.10.80">
    <property type="entry name" value="Galactose oxidase/kelch, beta-propeller"/>
    <property type="match status" value="2"/>
</dbReference>
<evidence type="ECO:0000313" key="7">
    <source>
        <dbReference type="Proteomes" id="UP001064632"/>
    </source>
</evidence>
<dbReference type="Proteomes" id="UP001064632">
    <property type="component" value="Chromosome"/>
</dbReference>
<dbReference type="InterPro" id="IPR050708">
    <property type="entry name" value="T6SS_VgrG/RHS"/>
</dbReference>
<evidence type="ECO:0000256" key="1">
    <source>
        <dbReference type="ARBA" id="ARBA00022729"/>
    </source>
</evidence>
<dbReference type="Gene3D" id="2.60.40.1220">
    <property type="match status" value="1"/>
</dbReference>
<dbReference type="InterPro" id="IPR008969">
    <property type="entry name" value="CarboxyPept-like_regulatory"/>
</dbReference>
<feature type="domain" description="SbsA Ig-like" evidence="4">
    <location>
        <begin position="217"/>
        <end position="315"/>
    </location>
</feature>
<dbReference type="SUPFAM" id="SSF49464">
    <property type="entry name" value="Carboxypeptidase regulatory domain-like"/>
    <property type="match status" value="1"/>
</dbReference>